<gene>
    <name evidence="1" type="ORF">ACHAWO_008014</name>
</gene>
<dbReference type="Proteomes" id="UP001530400">
    <property type="component" value="Unassembled WGS sequence"/>
</dbReference>
<organism evidence="1 2">
    <name type="scientific">Cyclotella atomus</name>
    <dbReference type="NCBI Taxonomy" id="382360"/>
    <lineage>
        <taxon>Eukaryota</taxon>
        <taxon>Sar</taxon>
        <taxon>Stramenopiles</taxon>
        <taxon>Ochrophyta</taxon>
        <taxon>Bacillariophyta</taxon>
        <taxon>Coscinodiscophyceae</taxon>
        <taxon>Thalassiosirophycidae</taxon>
        <taxon>Stephanodiscales</taxon>
        <taxon>Stephanodiscaceae</taxon>
        <taxon>Cyclotella</taxon>
    </lineage>
</organism>
<dbReference type="AlphaFoldDB" id="A0ABD3PEJ7"/>
<protein>
    <recommendedName>
        <fullName evidence="3">Lysozyme</fullName>
    </recommendedName>
</protein>
<evidence type="ECO:0000313" key="1">
    <source>
        <dbReference type="EMBL" id="KAL3786122.1"/>
    </source>
</evidence>
<comment type="caution">
    <text evidence="1">The sequence shown here is derived from an EMBL/GenBank/DDBJ whole genome shotgun (WGS) entry which is preliminary data.</text>
</comment>
<reference evidence="1 2" key="1">
    <citation type="submission" date="2024-10" db="EMBL/GenBank/DDBJ databases">
        <title>Updated reference genomes for cyclostephanoid diatoms.</title>
        <authorList>
            <person name="Roberts W.R."/>
            <person name="Alverson A.J."/>
        </authorList>
    </citation>
    <scope>NUCLEOTIDE SEQUENCE [LARGE SCALE GENOMIC DNA]</scope>
    <source>
        <strain evidence="1 2">AJA010-31</strain>
    </source>
</reference>
<evidence type="ECO:0008006" key="3">
    <source>
        <dbReference type="Google" id="ProtNLM"/>
    </source>
</evidence>
<evidence type="ECO:0000313" key="2">
    <source>
        <dbReference type="Proteomes" id="UP001530400"/>
    </source>
</evidence>
<accession>A0ABD3PEJ7</accession>
<name>A0ABD3PEJ7_9STRA</name>
<sequence length="221" mass="25226">MNTSNITKSVPWLSASLYGFYISYESTKCNKKLLSEFEAWENEVYDSIHDSCRDRFPNSITSCCDAAGSGGCTLSGVVQWLPDWTNDHCYEKNGKKRWSHDTLEACCSKYFSSSGACNRRDLMALKYYTPGNSDYCSAKAMSKFRALEVRFDSLDECCHTKFPQYVSDCCESSDGGCSLSGKLRFIPNWKDQICFTKDEHLLSNWERPYARTTLRRVCCGR</sequence>
<dbReference type="EMBL" id="JALLPJ020000665">
    <property type="protein sequence ID" value="KAL3786122.1"/>
    <property type="molecule type" value="Genomic_DNA"/>
</dbReference>
<keyword evidence="2" id="KW-1185">Reference proteome</keyword>
<proteinExistence type="predicted"/>